<dbReference type="PANTHER" id="PTHR43678">
    <property type="entry name" value="PUTATIVE (AFU_ORTHOLOGUE AFUA_2G00640)-RELATED"/>
    <property type="match status" value="1"/>
</dbReference>
<dbReference type="EMBL" id="CP142434">
    <property type="protein sequence ID" value="XBC48013.1"/>
    <property type="molecule type" value="Genomic_DNA"/>
</dbReference>
<protein>
    <submittedName>
        <fullName evidence="4">Family 20 glycosylhydrolase</fullName>
    </submittedName>
</protein>
<organism evidence="4">
    <name type="scientific">Dolosigranulum savutiense</name>
    <dbReference type="NCBI Taxonomy" id="3110288"/>
    <lineage>
        <taxon>Bacteria</taxon>
        <taxon>Bacillati</taxon>
        <taxon>Bacillota</taxon>
        <taxon>Bacilli</taxon>
        <taxon>Lactobacillales</taxon>
        <taxon>Carnobacteriaceae</taxon>
        <taxon>Dolosigranulum</taxon>
    </lineage>
</organism>
<name>A0AB74TUX0_9LACT</name>
<dbReference type="Gene3D" id="3.20.20.80">
    <property type="entry name" value="Glycosidases"/>
    <property type="match status" value="1"/>
</dbReference>
<evidence type="ECO:0000313" key="4">
    <source>
        <dbReference type="EMBL" id="XBC48013.1"/>
    </source>
</evidence>
<proteinExistence type="inferred from homology"/>
<evidence type="ECO:0000256" key="1">
    <source>
        <dbReference type="ARBA" id="ARBA00006285"/>
    </source>
</evidence>
<dbReference type="GO" id="GO:0004563">
    <property type="term" value="F:beta-N-acetylhexosaminidase activity"/>
    <property type="evidence" value="ECO:0007669"/>
    <property type="project" value="UniProtKB-ARBA"/>
</dbReference>
<dbReference type="CDD" id="cd06564">
    <property type="entry name" value="GH20_DspB_LnbB-like"/>
    <property type="match status" value="1"/>
</dbReference>
<sequence length="366" mass="41568">MTKVDKMRVVSLDAGRKYFSLEQLKNVVDMLANNGYTHLHLLVGNDGLRLTLNDMRLDVAGTVYESEAIQEAIKAGNVAYYDDPNGNTLTEAEMNELLVYMAERKVELIPAVNTPGHMDAILEAMKHLGIEAPNYVYHDPDSGASTVSHRTVDLKNDRAVAFTKALVELYATYFEGKVAFFNMGLDEYANDAIPNWMPGWKNLQKCGEYADFVAYTNDLARLLKQHGLRPIAFNDGLYFDYVIDQGTFDSDIVIAYWTAGWEDYEVASSHYFSERGHDILNTNDSWYYVIGREDKESGWYNLEQGLNGMEQAPFDQVLKDEDEAIPTIGSMIAAWCDDPDVPYIEPHLKHWLETFAQKNNEQFSDE</sequence>
<dbReference type="RefSeq" id="WP_347298047.1">
    <property type="nucleotide sequence ID" value="NZ_CP142434.1"/>
</dbReference>
<evidence type="ECO:0000259" key="3">
    <source>
        <dbReference type="Pfam" id="PF00728"/>
    </source>
</evidence>
<dbReference type="SUPFAM" id="SSF51445">
    <property type="entry name" value="(Trans)glycosidases"/>
    <property type="match status" value="1"/>
</dbReference>
<keyword evidence="2" id="KW-0378">Hydrolase</keyword>
<accession>A0AB74TUX0</accession>
<evidence type="ECO:0000256" key="2">
    <source>
        <dbReference type="ARBA" id="ARBA00022801"/>
    </source>
</evidence>
<evidence type="ECO:0000313" key="5">
    <source>
        <dbReference type="EMBL" id="XBC52162.1"/>
    </source>
</evidence>
<dbReference type="GO" id="GO:0005975">
    <property type="term" value="P:carbohydrate metabolic process"/>
    <property type="evidence" value="ECO:0007669"/>
    <property type="project" value="InterPro"/>
</dbReference>
<feature type="domain" description="Glycoside hydrolase family 20 catalytic" evidence="3">
    <location>
        <begin position="8"/>
        <end position="335"/>
    </location>
</feature>
<dbReference type="InterPro" id="IPR052764">
    <property type="entry name" value="GH20_Enzymes"/>
</dbReference>
<comment type="similarity">
    <text evidence="1">Belongs to the glycosyl hydrolase 20 family.</text>
</comment>
<gene>
    <name evidence="5" type="ORF">VUQ07_03585</name>
    <name evidence="4" type="ORF">VUQ09_01045</name>
</gene>
<reference evidence="4" key="1">
    <citation type="submission" date="2023-12" db="EMBL/GenBank/DDBJ databases">
        <title>Dolosigranulum savutii sp. nov. isolated from human upper respiratory samples collected in Botswana.</title>
        <authorList>
            <person name="Kelly M.S."/>
        </authorList>
    </citation>
    <scope>NUCLEOTIDE SEQUENCE</scope>
    <source>
        <strain evidence="5">MSK211</strain>
        <strain evidence="4">MSK312</strain>
    </source>
</reference>
<dbReference type="Pfam" id="PF00728">
    <property type="entry name" value="Glyco_hydro_20"/>
    <property type="match status" value="1"/>
</dbReference>
<dbReference type="InterPro" id="IPR015883">
    <property type="entry name" value="Glyco_hydro_20_cat"/>
</dbReference>
<dbReference type="InterPro" id="IPR017853">
    <property type="entry name" value="GH"/>
</dbReference>
<dbReference type="EMBL" id="CP142436">
    <property type="protein sequence ID" value="XBC52162.1"/>
    <property type="molecule type" value="Genomic_DNA"/>
</dbReference>
<dbReference type="AlphaFoldDB" id="A0AB74TUX0"/>
<dbReference type="PANTHER" id="PTHR43678:SF1">
    <property type="entry name" value="BETA-N-ACETYLHEXOSAMINIDASE"/>
    <property type="match status" value="1"/>
</dbReference>